<name>A0AAD3T7X1_NEPGR</name>
<dbReference type="Proteomes" id="UP001279734">
    <property type="component" value="Unassembled WGS sequence"/>
</dbReference>
<comment type="caution">
    <text evidence="1">The sequence shown here is derived from an EMBL/GenBank/DDBJ whole genome shotgun (WGS) entry which is preliminary data.</text>
</comment>
<protein>
    <submittedName>
        <fullName evidence="1">Uncharacterized protein</fullName>
    </submittedName>
</protein>
<organism evidence="1 2">
    <name type="scientific">Nepenthes gracilis</name>
    <name type="common">Slender pitcher plant</name>
    <dbReference type="NCBI Taxonomy" id="150966"/>
    <lineage>
        <taxon>Eukaryota</taxon>
        <taxon>Viridiplantae</taxon>
        <taxon>Streptophyta</taxon>
        <taxon>Embryophyta</taxon>
        <taxon>Tracheophyta</taxon>
        <taxon>Spermatophyta</taxon>
        <taxon>Magnoliopsida</taxon>
        <taxon>eudicotyledons</taxon>
        <taxon>Gunneridae</taxon>
        <taxon>Pentapetalae</taxon>
        <taxon>Caryophyllales</taxon>
        <taxon>Nepenthaceae</taxon>
        <taxon>Nepenthes</taxon>
    </lineage>
</organism>
<accession>A0AAD3T7X1</accession>
<dbReference type="EMBL" id="BSYO01000026">
    <property type="protein sequence ID" value="GMH23646.1"/>
    <property type="molecule type" value="Genomic_DNA"/>
</dbReference>
<keyword evidence="2" id="KW-1185">Reference proteome</keyword>
<proteinExistence type="predicted"/>
<gene>
    <name evidence="1" type="ORF">Nepgr_025489</name>
</gene>
<dbReference type="AlphaFoldDB" id="A0AAD3T7X1"/>
<evidence type="ECO:0000313" key="1">
    <source>
        <dbReference type="EMBL" id="GMH23646.1"/>
    </source>
</evidence>
<sequence length="99" mass="10920">MSTRATSPPWAFDVFHLAKIRVLLYTQMFQISTSTAIWKIPPHGDNPIWVLSPSAKGAAHCLKDPKVFQKDQHKHTGAILAKLEVAVTSGSSPLRSQLD</sequence>
<reference evidence="1" key="1">
    <citation type="submission" date="2023-05" db="EMBL/GenBank/DDBJ databases">
        <title>Nepenthes gracilis genome sequencing.</title>
        <authorList>
            <person name="Fukushima K."/>
        </authorList>
    </citation>
    <scope>NUCLEOTIDE SEQUENCE</scope>
    <source>
        <strain evidence="1">SING2019-196</strain>
    </source>
</reference>
<evidence type="ECO:0000313" key="2">
    <source>
        <dbReference type="Proteomes" id="UP001279734"/>
    </source>
</evidence>